<feature type="compositionally biased region" description="Low complexity" evidence="1">
    <location>
        <begin position="452"/>
        <end position="476"/>
    </location>
</feature>
<sequence length="512" mass="56046">MVRRVNLARSFVVPCSMWCAAISIQQALLLLAGERRMALVTGDAVFFTFYASVLALLFMPSLIQPWSLNIVGSYMMFMTALAASPLVTPTDKLLVWTTATSAFRICISLCMNLPAFVSWNVIYLITVSFHFLKGVSLECDCMVPSLDGPMVLAAEVSASVVLVLISYAVRGVLEGEARQQVEARASRSGLDAAESLLGTICDAVLELDADLRLGSHSPTLATMLLHSPGHCLVNSKLDRFMFSEDDKLRFNESMQVPAHETGTIADAFHVKMRDSLGSKIDMEVFHVCFMDSLTELPQHLVGLREHSDNSVPRLEHESDFLPFFGSENHGVQSEVAVVFDAVTFEVLRCSDAFTVRFGPLPARASFADLLVQGEPQLEAFCESVNSFANSHDPVSFFDLKLSLQLPGSTMLSKRVSFTLSFDVSESGERERVVCCMVLTAGRGPSRSRRSSSSKSSRSSKQRSGSVQSGSRTGQRSPAHQAVVRQGTVARPEPKQRIGDPQEPRDTEAAMQL</sequence>
<proteinExistence type="predicted"/>
<dbReference type="EMBL" id="CAUYUJ010008291">
    <property type="protein sequence ID" value="CAK0823482.1"/>
    <property type="molecule type" value="Genomic_DNA"/>
</dbReference>
<comment type="caution">
    <text evidence="3">The sequence shown here is derived from an EMBL/GenBank/DDBJ whole genome shotgun (WGS) entry which is preliminary data.</text>
</comment>
<dbReference type="Proteomes" id="UP001189429">
    <property type="component" value="Unassembled WGS sequence"/>
</dbReference>
<feature type="transmembrane region" description="Helical" evidence="2">
    <location>
        <begin position="12"/>
        <end position="32"/>
    </location>
</feature>
<keyword evidence="4" id="KW-1185">Reference proteome</keyword>
<evidence type="ECO:0000256" key="1">
    <source>
        <dbReference type="SAM" id="MobiDB-lite"/>
    </source>
</evidence>
<organism evidence="3 4">
    <name type="scientific">Prorocentrum cordatum</name>
    <dbReference type="NCBI Taxonomy" id="2364126"/>
    <lineage>
        <taxon>Eukaryota</taxon>
        <taxon>Sar</taxon>
        <taxon>Alveolata</taxon>
        <taxon>Dinophyceae</taxon>
        <taxon>Prorocentrales</taxon>
        <taxon>Prorocentraceae</taxon>
        <taxon>Prorocentrum</taxon>
    </lineage>
</organism>
<feature type="region of interest" description="Disordered" evidence="1">
    <location>
        <begin position="442"/>
        <end position="512"/>
    </location>
</feature>
<keyword evidence="2" id="KW-0812">Transmembrane</keyword>
<evidence type="ECO:0000313" key="4">
    <source>
        <dbReference type="Proteomes" id="UP001189429"/>
    </source>
</evidence>
<feature type="transmembrane region" description="Helical" evidence="2">
    <location>
        <begin position="38"/>
        <end position="59"/>
    </location>
</feature>
<protein>
    <submittedName>
        <fullName evidence="3">Uncharacterized protein</fullName>
    </submittedName>
</protein>
<evidence type="ECO:0000313" key="3">
    <source>
        <dbReference type="EMBL" id="CAK0823482.1"/>
    </source>
</evidence>
<name>A0ABN9RVX1_9DINO</name>
<feature type="compositionally biased region" description="Basic and acidic residues" evidence="1">
    <location>
        <begin position="491"/>
        <end position="512"/>
    </location>
</feature>
<evidence type="ECO:0000256" key="2">
    <source>
        <dbReference type="SAM" id="Phobius"/>
    </source>
</evidence>
<gene>
    <name evidence="3" type="ORF">PCOR1329_LOCUS24174</name>
</gene>
<reference evidence="3" key="1">
    <citation type="submission" date="2023-10" db="EMBL/GenBank/DDBJ databases">
        <authorList>
            <person name="Chen Y."/>
            <person name="Shah S."/>
            <person name="Dougan E. K."/>
            <person name="Thang M."/>
            <person name="Chan C."/>
        </authorList>
    </citation>
    <scope>NUCLEOTIDE SEQUENCE [LARGE SCALE GENOMIC DNA]</scope>
</reference>
<keyword evidence="2" id="KW-1133">Transmembrane helix</keyword>
<accession>A0ABN9RVX1</accession>
<keyword evidence="2" id="KW-0472">Membrane</keyword>